<sequence>MQGLQGQPWLPLDGDCTSPTAEPAACTLDYTYDGTCTDSVHNGCDKQTSWQCGCQQVQRGCYQEQKCETIWRKKGCCWGWWSESCWQEQKGCYQAQEGCTTCYGTEQYTCDKDYICDKTATCSYNTPGHDYKENFQVANNYYADQNTCSSCPAGKYNSNGGACEWCPAGKYKSSKGWSSCTNCDIGKYQDREGEFDCKTCPVGQFQDEKGMGSCKDCTTAGKFSISGYDSCRICDASEGYVSSEPGTKDCEYCPPGTRADASSNACVPCAAGKYSVGGSDSCTTCRKAQISREGASSCVSCLPGTVPNGPNGVDCIDCEAGKAAAFGSTECKECNGPGEYSQAKAAFCSIAASGLRVSSKERDSVDVCPQDHFSPGGVNDCSECEDTTFSETEAASCFSCLPGKTFNYITRECSTCEIGKIALSGTE</sequence>
<dbReference type="EMBL" id="BRXZ01001751">
    <property type="protein sequence ID" value="GMH46203.1"/>
    <property type="molecule type" value="Genomic_DNA"/>
</dbReference>
<gene>
    <name evidence="2" type="ORF">TrRE_jg13187</name>
</gene>
<feature type="non-terminal residue" evidence="2">
    <location>
        <position position="1"/>
    </location>
</feature>
<dbReference type="Proteomes" id="UP001165082">
    <property type="component" value="Unassembled WGS sequence"/>
</dbReference>
<dbReference type="Pfam" id="PF07699">
    <property type="entry name" value="Ephrin_rec_like"/>
    <property type="match status" value="1"/>
</dbReference>
<protein>
    <recommendedName>
        <fullName evidence="1">Tyrosine-protein kinase ephrin type A/B receptor-like domain-containing protein</fullName>
    </recommendedName>
</protein>
<name>A0A9W7DK98_9STRA</name>
<comment type="caution">
    <text evidence="2">The sequence shown here is derived from an EMBL/GenBank/DDBJ whole genome shotgun (WGS) entry which is preliminary data.</text>
</comment>
<dbReference type="AlphaFoldDB" id="A0A9W7DK98"/>
<evidence type="ECO:0000313" key="3">
    <source>
        <dbReference type="Proteomes" id="UP001165082"/>
    </source>
</evidence>
<evidence type="ECO:0000259" key="1">
    <source>
        <dbReference type="Pfam" id="PF07699"/>
    </source>
</evidence>
<dbReference type="Gene3D" id="2.10.50.10">
    <property type="entry name" value="Tumor Necrosis Factor Receptor, subunit A, domain 2"/>
    <property type="match status" value="2"/>
</dbReference>
<dbReference type="PANTHER" id="PTHR46967">
    <property type="entry name" value="INSULIN-LIKE GROWTH FACTOR BINDING PROTEIN,N-TERMINAL"/>
    <property type="match status" value="1"/>
</dbReference>
<evidence type="ECO:0000313" key="2">
    <source>
        <dbReference type="EMBL" id="GMH46203.1"/>
    </source>
</evidence>
<dbReference type="SMART" id="SM01411">
    <property type="entry name" value="Ephrin_rec_like"/>
    <property type="match status" value="5"/>
</dbReference>
<accession>A0A9W7DK98</accession>
<dbReference type="InterPro" id="IPR011641">
    <property type="entry name" value="Tyr-kin_ephrin_A/B_rcpt-like"/>
</dbReference>
<dbReference type="PANTHER" id="PTHR46967:SF2">
    <property type="entry name" value="SUSHI, VON WILLEBRAND FACTOR TYPE A, EGF AND PENTRAXIN DOMAIN-CONTAINING PROTEIN 1-LIKE"/>
    <property type="match status" value="1"/>
</dbReference>
<reference evidence="2" key="1">
    <citation type="submission" date="2022-07" db="EMBL/GenBank/DDBJ databases">
        <title>Genome analysis of Parmales, a sister group of diatoms, reveals the evolutionary specialization of diatoms from phago-mixotrophs to photoautotrophs.</title>
        <authorList>
            <person name="Ban H."/>
            <person name="Sato S."/>
            <person name="Yoshikawa S."/>
            <person name="Kazumasa Y."/>
            <person name="Nakamura Y."/>
            <person name="Ichinomiya M."/>
            <person name="Saitoh K."/>
            <person name="Sato N."/>
            <person name="Blanc-Mathieu R."/>
            <person name="Endo H."/>
            <person name="Kuwata A."/>
            <person name="Ogata H."/>
        </authorList>
    </citation>
    <scope>NUCLEOTIDE SEQUENCE</scope>
</reference>
<keyword evidence="3" id="KW-1185">Reference proteome</keyword>
<organism evidence="2 3">
    <name type="scientific">Triparma retinervis</name>
    <dbReference type="NCBI Taxonomy" id="2557542"/>
    <lineage>
        <taxon>Eukaryota</taxon>
        <taxon>Sar</taxon>
        <taxon>Stramenopiles</taxon>
        <taxon>Ochrophyta</taxon>
        <taxon>Bolidophyceae</taxon>
        <taxon>Parmales</taxon>
        <taxon>Triparmaceae</taxon>
        <taxon>Triparma</taxon>
    </lineage>
</organism>
<dbReference type="SUPFAM" id="SSF57184">
    <property type="entry name" value="Growth factor receptor domain"/>
    <property type="match status" value="2"/>
</dbReference>
<proteinExistence type="predicted"/>
<dbReference type="OrthoDB" id="195103at2759"/>
<dbReference type="InterPro" id="IPR009030">
    <property type="entry name" value="Growth_fac_rcpt_cys_sf"/>
</dbReference>
<feature type="domain" description="Tyrosine-protein kinase ephrin type A/B receptor-like" evidence="1">
    <location>
        <begin position="171"/>
        <end position="217"/>
    </location>
</feature>